<dbReference type="EMBL" id="SMKE01000996">
    <property type="protein sequence ID" value="TDB82706.1"/>
    <property type="molecule type" value="Genomic_DNA"/>
</dbReference>
<dbReference type="SUPFAM" id="SSF55124">
    <property type="entry name" value="Nitrite/Sulfite reductase N-terminal domain-like"/>
    <property type="match status" value="1"/>
</dbReference>
<reference evidence="1 2" key="1">
    <citation type="submission" date="2019-02" db="EMBL/GenBank/DDBJ databases">
        <title>Draft genome sequences of novel Actinobacteria.</title>
        <authorList>
            <person name="Sahin N."/>
            <person name="Ay H."/>
            <person name="Saygin H."/>
        </authorList>
    </citation>
    <scope>NUCLEOTIDE SEQUENCE [LARGE SCALE GENOMIC DNA]</scope>
    <source>
        <strain evidence="1 2">JCM 30529</strain>
    </source>
</reference>
<organism evidence="1 2">
    <name type="scientific">Micromonospora fluostatini</name>
    <dbReference type="NCBI Taxonomy" id="1629071"/>
    <lineage>
        <taxon>Bacteria</taxon>
        <taxon>Bacillati</taxon>
        <taxon>Actinomycetota</taxon>
        <taxon>Actinomycetes</taxon>
        <taxon>Micromonosporales</taxon>
        <taxon>Micromonosporaceae</taxon>
        <taxon>Micromonospora</taxon>
    </lineage>
</organism>
<keyword evidence="2" id="KW-1185">Reference proteome</keyword>
<proteinExistence type="predicted"/>
<gene>
    <name evidence="1" type="ORF">E1091_18660</name>
</gene>
<protein>
    <submittedName>
        <fullName evidence="1">Nitrite reductase</fullName>
    </submittedName>
</protein>
<evidence type="ECO:0000313" key="2">
    <source>
        <dbReference type="Proteomes" id="UP000295626"/>
    </source>
</evidence>
<name>A0ABY2DCX9_9ACTN</name>
<comment type="caution">
    <text evidence="1">The sequence shown here is derived from an EMBL/GenBank/DDBJ whole genome shotgun (WGS) entry which is preliminary data.</text>
</comment>
<dbReference type="InterPro" id="IPR036136">
    <property type="entry name" value="Nit/Sulf_reduc_fer-like_dom_sf"/>
</dbReference>
<sequence length="42" mass="4364">MPPVSSPSPRAADDRCPGALRAHQAADGLLVRVRIPGGRLTT</sequence>
<evidence type="ECO:0000313" key="1">
    <source>
        <dbReference type="EMBL" id="TDB82706.1"/>
    </source>
</evidence>
<dbReference type="Proteomes" id="UP000295626">
    <property type="component" value="Unassembled WGS sequence"/>
</dbReference>
<accession>A0ABY2DCX9</accession>
<feature type="non-terminal residue" evidence="1">
    <location>
        <position position="42"/>
    </location>
</feature>